<comment type="caution">
    <text evidence="10">The sequence shown here is derived from an EMBL/GenBank/DDBJ whole genome shotgun (WGS) entry which is preliminary data.</text>
</comment>
<feature type="active site" description="Charge relay system" evidence="5">
    <location>
        <position position="182"/>
    </location>
</feature>
<dbReference type="PANTHER" id="PTHR43806:SF11">
    <property type="entry name" value="CEREVISIN-RELATED"/>
    <property type="match status" value="1"/>
</dbReference>
<dbReference type="PROSITE" id="PS00137">
    <property type="entry name" value="SUBTILASE_HIS"/>
    <property type="match status" value="1"/>
</dbReference>
<reference evidence="11" key="1">
    <citation type="journal article" date="2019" name="Int. J. Syst. Evol. Microbiol.">
        <title>The Global Catalogue of Microorganisms (GCM) 10K type strain sequencing project: providing services to taxonomists for standard genome sequencing and annotation.</title>
        <authorList>
            <consortium name="The Broad Institute Genomics Platform"/>
            <consortium name="The Broad Institute Genome Sequencing Center for Infectious Disease"/>
            <person name="Wu L."/>
            <person name="Ma J."/>
        </authorList>
    </citation>
    <scope>NUCLEOTIDE SEQUENCE [LARGE SCALE GENOMIC DNA]</scope>
    <source>
        <strain evidence="11">JCM 3367</strain>
    </source>
</reference>
<evidence type="ECO:0000313" key="11">
    <source>
        <dbReference type="Proteomes" id="UP001499978"/>
    </source>
</evidence>
<dbReference type="PROSITE" id="PS00138">
    <property type="entry name" value="SUBTILASE_SER"/>
    <property type="match status" value="1"/>
</dbReference>
<gene>
    <name evidence="10" type="ORF">GCM10010201_02740</name>
</gene>
<dbReference type="PROSITE" id="PS51892">
    <property type="entry name" value="SUBTILASE"/>
    <property type="match status" value="1"/>
</dbReference>
<dbReference type="InterPro" id="IPR000209">
    <property type="entry name" value="Peptidase_S8/S53_dom"/>
</dbReference>
<dbReference type="PANTHER" id="PTHR43806">
    <property type="entry name" value="PEPTIDASE S8"/>
    <property type="match status" value="1"/>
</dbReference>
<dbReference type="InterPro" id="IPR050131">
    <property type="entry name" value="Peptidase_S8_subtilisin-like"/>
</dbReference>
<dbReference type="RefSeq" id="WP_344166943.1">
    <property type="nucleotide sequence ID" value="NZ_BAAARY010000001.1"/>
</dbReference>
<dbReference type="InterPro" id="IPR010259">
    <property type="entry name" value="S8pro/Inhibitor_I9"/>
</dbReference>
<feature type="signal peptide" evidence="7">
    <location>
        <begin position="1"/>
        <end position="21"/>
    </location>
</feature>
<dbReference type="Proteomes" id="UP001499978">
    <property type="component" value="Unassembled WGS sequence"/>
</dbReference>
<dbReference type="Pfam" id="PF00082">
    <property type="entry name" value="Peptidase_S8"/>
    <property type="match status" value="1"/>
</dbReference>
<name>A0ABP6A7P1_9ACTN</name>
<feature type="domain" description="Peptidase S8/S53" evidence="8">
    <location>
        <begin position="141"/>
        <end position="375"/>
    </location>
</feature>
<dbReference type="SUPFAM" id="SSF54897">
    <property type="entry name" value="Protease propeptides/inhibitors"/>
    <property type="match status" value="1"/>
</dbReference>
<evidence type="ECO:0000313" key="10">
    <source>
        <dbReference type="EMBL" id="GAA2511302.1"/>
    </source>
</evidence>
<dbReference type="EMBL" id="BAAARY010000001">
    <property type="protein sequence ID" value="GAA2511302.1"/>
    <property type="molecule type" value="Genomic_DNA"/>
</dbReference>
<feature type="active site" description="Charge relay system" evidence="5">
    <location>
        <position position="149"/>
    </location>
</feature>
<proteinExistence type="inferred from homology"/>
<feature type="active site" description="Charge relay system" evidence="5">
    <location>
        <position position="339"/>
    </location>
</feature>
<evidence type="ECO:0000256" key="6">
    <source>
        <dbReference type="RuleBase" id="RU003355"/>
    </source>
</evidence>
<keyword evidence="4 5" id="KW-0720">Serine protease</keyword>
<evidence type="ECO:0000256" key="2">
    <source>
        <dbReference type="ARBA" id="ARBA00022670"/>
    </source>
</evidence>
<keyword evidence="7" id="KW-0732">Signal</keyword>
<dbReference type="PROSITE" id="PS00136">
    <property type="entry name" value="SUBTILASE_ASP"/>
    <property type="match status" value="1"/>
</dbReference>
<comment type="similarity">
    <text evidence="1 5 6">Belongs to the peptidase S8 family.</text>
</comment>
<evidence type="ECO:0000256" key="1">
    <source>
        <dbReference type="ARBA" id="ARBA00011073"/>
    </source>
</evidence>
<dbReference type="Pfam" id="PF05922">
    <property type="entry name" value="Inhibitor_I9"/>
    <property type="match status" value="1"/>
</dbReference>
<dbReference type="InterPro" id="IPR023828">
    <property type="entry name" value="Peptidase_S8_Ser-AS"/>
</dbReference>
<dbReference type="InterPro" id="IPR034193">
    <property type="entry name" value="PCSK9_ProteinaseK-like"/>
</dbReference>
<feature type="chain" id="PRO_5047436200" description="Serine protease" evidence="7">
    <location>
        <begin position="22"/>
        <end position="392"/>
    </location>
</feature>
<evidence type="ECO:0000259" key="8">
    <source>
        <dbReference type="Pfam" id="PF00082"/>
    </source>
</evidence>
<dbReference type="Gene3D" id="3.40.50.200">
    <property type="entry name" value="Peptidase S8/S53 domain"/>
    <property type="match status" value="1"/>
</dbReference>
<evidence type="ECO:0008006" key="12">
    <source>
        <dbReference type="Google" id="ProtNLM"/>
    </source>
</evidence>
<evidence type="ECO:0000256" key="5">
    <source>
        <dbReference type="PROSITE-ProRule" id="PRU01240"/>
    </source>
</evidence>
<dbReference type="Gene3D" id="3.30.70.80">
    <property type="entry name" value="Peptidase S8 propeptide/proteinase inhibitor I9"/>
    <property type="match status" value="1"/>
</dbReference>
<evidence type="ECO:0000256" key="7">
    <source>
        <dbReference type="SAM" id="SignalP"/>
    </source>
</evidence>
<keyword evidence="2 5" id="KW-0645">Protease</keyword>
<organism evidence="10 11">
    <name type="scientific">Pilimelia columellifera subsp. columellifera</name>
    <dbReference type="NCBI Taxonomy" id="706583"/>
    <lineage>
        <taxon>Bacteria</taxon>
        <taxon>Bacillati</taxon>
        <taxon>Actinomycetota</taxon>
        <taxon>Actinomycetes</taxon>
        <taxon>Micromonosporales</taxon>
        <taxon>Micromonosporaceae</taxon>
        <taxon>Pilimelia</taxon>
    </lineage>
</organism>
<dbReference type="InterPro" id="IPR023827">
    <property type="entry name" value="Peptidase_S8_Asp-AS"/>
</dbReference>
<protein>
    <recommendedName>
        <fullName evidence="12">Serine protease</fullName>
    </recommendedName>
</protein>
<keyword evidence="11" id="KW-1185">Reference proteome</keyword>
<feature type="domain" description="Inhibitor I9" evidence="9">
    <location>
        <begin position="66"/>
        <end position="107"/>
    </location>
</feature>
<dbReference type="PRINTS" id="PR00723">
    <property type="entry name" value="SUBTILISIN"/>
</dbReference>
<evidence type="ECO:0000259" key="9">
    <source>
        <dbReference type="Pfam" id="PF05922"/>
    </source>
</evidence>
<sequence length="392" mass="39895">MTRFPLAVTLSALLAVVSAPAAPAGAATAPIRHADSPLAVAGSYIVAWSPGAGAEQAATLVRSFGGQVTRTYQHALNGFTISATPAQARRLAADPTVAYVEQDQLFQVSGARSDPASWGLDRIDQRRLPLDKRYQQTPGGNGVHAYVVDTGIRTTHTDFGGRAVSGTDVVDNDGDAADCHGHGTHVAGTLGGAAYGVAKTTTLVGVRTLDCEGKGTTSQFVAGIDWVIANAKKPAVANMSLGGPASTTVDDAVKKLIAAGVTAAVAAGNGGPRGIMDVACKFSPARVPDAITVGATDHKDRMGDFSNYGSCVDILAPGINIVSATSADDTAIKTLTGTSMATPHVAGAAALLLSRQPQLTPAQIAERLKTSATPGIVTNTSSTPNRLLYTGD</sequence>
<dbReference type="SUPFAM" id="SSF52743">
    <property type="entry name" value="Subtilisin-like"/>
    <property type="match status" value="1"/>
</dbReference>
<keyword evidence="3 5" id="KW-0378">Hydrolase</keyword>
<accession>A0ABP6A7P1</accession>
<dbReference type="InterPro" id="IPR037045">
    <property type="entry name" value="S8pro/Inhibitor_I9_sf"/>
</dbReference>
<evidence type="ECO:0000256" key="4">
    <source>
        <dbReference type="ARBA" id="ARBA00022825"/>
    </source>
</evidence>
<dbReference type="InterPro" id="IPR036852">
    <property type="entry name" value="Peptidase_S8/S53_dom_sf"/>
</dbReference>
<dbReference type="InterPro" id="IPR022398">
    <property type="entry name" value="Peptidase_S8_His-AS"/>
</dbReference>
<dbReference type="InterPro" id="IPR015500">
    <property type="entry name" value="Peptidase_S8_subtilisin-rel"/>
</dbReference>
<evidence type="ECO:0000256" key="3">
    <source>
        <dbReference type="ARBA" id="ARBA00022801"/>
    </source>
</evidence>
<dbReference type="CDD" id="cd04077">
    <property type="entry name" value="Peptidases_S8_PCSK9_ProteinaseK_like"/>
    <property type="match status" value="1"/>
</dbReference>